<dbReference type="EMBL" id="FOFX01000067">
    <property type="protein sequence ID" value="SEQ50747.1"/>
    <property type="molecule type" value="Genomic_DNA"/>
</dbReference>
<dbReference type="PANTHER" id="PTHR12714:SF24">
    <property type="entry name" value="SLR1182 PROTEIN"/>
    <property type="match status" value="1"/>
</dbReference>
<keyword evidence="6" id="KW-0489">Methyltransferase</keyword>
<dbReference type="RefSeq" id="WP_218142490.1">
    <property type="nucleotide sequence ID" value="NZ_FOFX01000067.1"/>
</dbReference>
<dbReference type="AlphaFoldDB" id="A0A1H9GKZ0"/>
<dbReference type="Gene3D" id="1.20.120.1630">
    <property type="match status" value="1"/>
</dbReference>
<keyword evidence="2 5" id="KW-0812">Transmembrane</keyword>
<dbReference type="PANTHER" id="PTHR12714">
    <property type="entry name" value="PROTEIN-S ISOPRENYLCYSTEINE O-METHYLTRANSFERASE"/>
    <property type="match status" value="1"/>
</dbReference>
<keyword evidence="4 5" id="KW-0472">Membrane</keyword>
<dbReference type="Pfam" id="PF04191">
    <property type="entry name" value="PEMT"/>
    <property type="match status" value="1"/>
</dbReference>
<feature type="transmembrane region" description="Helical" evidence="5">
    <location>
        <begin position="37"/>
        <end position="55"/>
    </location>
</feature>
<feature type="transmembrane region" description="Helical" evidence="5">
    <location>
        <begin position="124"/>
        <end position="153"/>
    </location>
</feature>
<name>A0A1H9GKZ0_9PROT</name>
<evidence type="ECO:0000256" key="2">
    <source>
        <dbReference type="ARBA" id="ARBA00022692"/>
    </source>
</evidence>
<gene>
    <name evidence="6" type="ORF">SAMN05421510_106716</name>
</gene>
<sequence>IQPTKVILHIERKYQIQFLNNNCRVLFSGMTRYCLELKIPPAIVVILFAVVMWSVSSMNPWAVIQIPGKDWMAGALWIIGFALIIVAAVEFISAKTTANPLTPGLATSIVTIGVYRLSRNPMYVGFLLMLAAWGVFLANVLSILLLPLFVVYLNQFQIILEENALLVKFGDDYTRYLKSVRRWI</sequence>
<dbReference type="GO" id="GO:0012505">
    <property type="term" value="C:endomembrane system"/>
    <property type="evidence" value="ECO:0007669"/>
    <property type="project" value="UniProtKB-SubCell"/>
</dbReference>
<evidence type="ECO:0000313" key="6">
    <source>
        <dbReference type="EMBL" id="SEQ50747.1"/>
    </source>
</evidence>
<evidence type="ECO:0000256" key="4">
    <source>
        <dbReference type="ARBA" id="ARBA00023136"/>
    </source>
</evidence>
<proteinExistence type="predicted"/>
<comment type="subcellular location">
    <subcellularLocation>
        <location evidence="1">Endomembrane system</location>
        <topology evidence="1">Multi-pass membrane protein</topology>
    </subcellularLocation>
</comment>
<organism evidence="6 7">
    <name type="scientific">Nitrosomonas ureae</name>
    <dbReference type="NCBI Taxonomy" id="44577"/>
    <lineage>
        <taxon>Bacteria</taxon>
        <taxon>Pseudomonadati</taxon>
        <taxon>Pseudomonadota</taxon>
        <taxon>Betaproteobacteria</taxon>
        <taxon>Nitrosomonadales</taxon>
        <taxon>Nitrosomonadaceae</taxon>
        <taxon>Nitrosomonas</taxon>
    </lineage>
</organism>
<feature type="non-terminal residue" evidence="6">
    <location>
        <position position="1"/>
    </location>
</feature>
<feature type="transmembrane region" description="Helical" evidence="5">
    <location>
        <begin position="75"/>
        <end position="94"/>
    </location>
</feature>
<keyword evidence="3 5" id="KW-1133">Transmembrane helix</keyword>
<dbReference type="GO" id="GO:0032259">
    <property type="term" value="P:methylation"/>
    <property type="evidence" value="ECO:0007669"/>
    <property type="project" value="UniProtKB-KW"/>
</dbReference>
<dbReference type="GO" id="GO:0008168">
    <property type="term" value="F:methyltransferase activity"/>
    <property type="evidence" value="ECO:0007669"/>
    <property type="project" value="UniProtKB-KW"/>
</dbReference>
<evidence type="ECO:0000256" key="3">
    <source>
        <dbReference type="ARBA" id="ARBA00022989"/>
    </source>
</evidence>
<accession>A0A1H9GKZ0</accession>
<dbReference type="Proteomes" id="UP000181998">
    <property type="component" value="Unassembled WGS sequence"/>
</dbReference>
<dbReference type="InterPro" id="IPR007318">
    <property type="entry name" value="Phopholipid_MeTrfase"/>
</dbReference>
<evidence type="ECO:0000313" key="7">
    <source>
        <dbReference type="Proteomes" id="UP000181998"/>
    </source>
</evidence>
<reference evidence="6 7" key="1">
    <citation type="submission" date="2016-10" db="EMBL/GenBank/DDBJ databases">
        <authorList>
            <person name="de Groot N.N."/>
        </authorList>
    </citation>
    <scope>NUCLEOTIDE SEQUENCE [LARGE SCALE GENOMIC DNA]</scope>
    <source>
        <strain evidence="6 7">Nm9</strain>
    </source>
</reference>
<protein>
    <submittedName>
        <fullName evidence="6">Protein-S-isoprenylcysteine O-methyltransferase Ste14</fullName>
    </submittedName>
</protein>
<evidence type="ECO:0000256" key="5">
    <source>
        <dbReference type="SAM" id="Phobius"/>
    </source>
</evidence>
<evidence type="ECO:0000256" key="1">
    <source>
        <dbReference type="ARBA" id="ARBA00004127"/>
    </source>
</evidence>
<keyword evidence="6" id="KW-0808">Transferase</keyword>